<name>M8AZC7_TRIUA</name>
<accession>M8AZC7</accession>
<dbReference type="Gene3D" id="3.30.559.10">
    <property type="entry name" value="Chloramphenicol acetyltransferase-like domain"/>
    <property type="match status" value="1"/>
</dbReference>
<proteinExistence type="inferred from homology"/>
<dbReference type="AlphaFoldDB" id="M8AZC7"/>
<reference evidence="4" key="1">
    <citation type="journal article" date="2013" name="Nature">
        <title>Draft genome of the wheat A-genome progenitor Triticum urartu.</title>
        <authorList>
            <person name="Ling H.Q."/>
            <person name="Zhao S."/>
            <person name="Liu D."/>
            <person name="Wang J."/>
            <person name="Sun H."/>
            <person name="Zhang C."/>
            <person name="Fan H."/>
            <person name="Li D."/>
            <person name="Dong L."/>
            <person name="Tao Y."/>
            <person name="Gao C."/>
            <person name="Wu H."/>
            <person name="Li Y."/>
            <person name="Cui Y."/>
            <person name="Guo X."/>
            <person name="Zheng S."/>
            <person name="Wang B."/>
            <person name="Yu K."/>
            <person name="Liang Q."/>
            <person name="Yang W."/>
            <person name="Lou X."/>
            <person name="Chen J."/>
            <person name="Feng M."/>
            <person name="Jian J."/>
            <person name="Zhang X."/>
            <person name="Luo G."/>
            <person name="Jiang Y."/>
            <person name="Liu J."/>
            <person name="Wang Z."/>
            <person name="Sha Y."/>
            <person name="Zhang B."/>
            <person name="Wu H."/>
            <person name="Tang D."/>
            <person name="Shen Q."/>
            <person name="Xue P."/>
            <person name="Zou S."/>
            <person name="Wang X."/>
            <person name="Liu X."/>
            <person name="Wang F."/>
            <person name="Yang Y."/>
            <person name="An X."/>
            <person name="Dong Z."/>
            <person name="Zhang K."/>
            <person name="Zhang X."/>
            <person name="Luo M.C."/>
            <person name="Dvorak J."/>
            <person name="Tong Y."/>
            <person name="Wang J."/>
            <person name="Yang H."/>
            <person name="Li Z."/>
            <person name="Wang D."/>
            <person name="Zhang A."/>
            <person name="Wang J."/>
        </authorList>
    </citation>
    <scope>NUCLEOTIDE SEQUENCE</scope>
</reference>
<evidence type="ECO:0000256" key="1">
    <source>
        <dbReference type="ARBA" id="ARBA00009861"/>
    </source>
</evidence>
<dbReference type="PANTHER" id="PTHR31642:SF16">
    <property type="entry name" value="OS08G0543400 PROTEIN"/>
    <property type="match status" value="1"/>
</dbReference>
<dbReference type="STRING" id="4572.M8AZC7"/>
<evidence type="ECO:0000256" key="3">
    <source>
        <dbReference type="ARBA" id="ARBA00023315"/>
    </source>
</evidence>
<dbReference type="Pfam" id="PF02458">
    <property type="entry name" value="Transferase"/>
    <property type="match status" value="2"/>
</dbReference>
<dbReference type="InterPro" id="IPR050317">
    <property type="entry name" value="Plant_Fungal_Acyltransferase"/>
</dbReference>
<dbReference type="PANTHER" id="PTHR31642">
    <property type="entry name" value="TRICHOTHECENE 3-O-ACETYLTRANSFERASE"/>
    <property type="match status" value="1"/>
</dbReference>
<comment type="similarity">
    <text evidence="1">Belongs to the plant acyltransferase family.</text>
</comment>
<dbReference type="eggNOG" id="ENOG502QTJX">
    <property type="taxonomic scope" value="Eukaryota"/>
</dbReference>
<evidence type="ECO:0000313" key="4">
    <source>
        <dbReference type="EMBL" id="EMS66509.1"/>
    </source>
</evidence>
<dbReference type="EMBL" id="KD031556">
    <property type="protein sequence ID" value="EMS66509.1"/>
    <property type="molecule type" value="Genomic_DNA"/>
</dbReference>
<dbReference type="GO" id="GO:0016747">
    <property type="term" value="F:acyltransferase activity, transferring groups other than amino-acyl groups"/>
    <property type="evidence" value="ECO:0007669"/>
    <property type="project" value="UniProtKB-ARBA"/>
</dbReference>
<dbReference type="InterPro" id="IPR023213">
    <property type="entry name" value="CAT-like_dom_sf"/>
</dbReference>
<evidence type="ECO:0000256" key="2">
    <source>
        <dbReference type="ARBA" id="ARBA00022679"/>
    </source>
</evidence>
<organism evidence="4">
    <name type="scientific">Triticum urartu</name>
    <name type="common">Red wild einkorn</name>
    <name type="synonym">Crithodium urartu</name>
    <dbReference type="NCBI Taxonomy" id="4572"/>
    <lineage>
        <taxon>Eukaryota</taxon>
        <taxon>Viridiplantae</taxon>
        <taxon>Streptophyta</taxon>
        <taxon>Embryophyta</taxon>
        <taxon>Tracheophyta</taxon>
        <taxon>Spermatophyta</taxon>
        <taxon>Magnoliopsida</taxon>
        <taxon>Liliopsida</taxon>
        <taxon>Poales</taxon>
        <taxon>Poaceae</taxon>
        <taxon>BOP clade</taxon>
        <taxon>Pooideae</taxon>
        <taxon>Triticodae</taxon>
        <taxon>Triticeae</taxon>
        <taxon>Triticinae</taxon>
        <taxon>Triticum</taxon>
    </lineage>
</organism>
<protein>
    <submittedName>
        <fullName evidence="4">Anthranilate N-benzoyltransferase protein 3</fullName>
    </submittedName>
</protein>
<dbReference type="OMA" id="WLEMIGT"/>
<sequence>MGTKVKVVESCMVPPSEETPRKGLWLSPVDLMQHNLKRGHTPTVYLYRSGSESGPDADVDFFDVARLKAAMAKALVAFYPLAGRLGMDGDGRAEIDCAGQGVLFVVARSDLTVDDLRNFQPSPELRRLFVPRVEDHSPPLMCGIQVGDIVDSEELASVAGRIKGVIRRMDDELVRSWMDWLEMIGTETALPPGSMPETDLRVTSWLGMPMYDADFGWGKPLVMHRAVQPRAGFAYLMNGVGGSVRILMSTEPGIVDDFQRLLYANLI</sequence>
<keyword evidence="3" id="KW-0012">Acyltransferase</keyword>
<gene>
    <name evidence="4" type="ORF">TRIUR3_22007</name>
</gene>
<keyword evidence="2 4" id="KW-0808">Transferase</keyword>